<dbReference type="Proteomes" id="UP001149074">
    <property type="component" value="Unassembled WGS sequence"/>
</dbReference>
<reference evidence="1" key="1">
    <citation type="submission" date="2022-11" db="EMBL/GenBank/DDBJ databases">
        <authorList>
            <person name="Petersen C."/>
        </authorList>
    </citation>
    <scope>NUCLEOTIDE SEQUENCE</scope>
    <source>
        <strain evidence="1">IBT 30761</strain>
    </source>
</reference>
<organism evidence="1 2">
    <name type="scientific">Penicillium argentinense</name>
    <dbReference type="NCBI Taxonomy" id="1131581"/>
    <lineage>
        <taxon>Eukaryota</taxon>
        <taxon>Fungi</taxon>
        <taxon>Dikarya</taxon>
        <taxon>Ascomycota</taxon>
        <taxon>Pezizomycotina</taxon>
        <taxon>Eurotiomycetes</taxon>
        <taxon>Eurotiomycetidae</taxon>
        <taxon>Eurotiales</taxon>
        <taxon>Aspergillaceae</taxon>
        <taxon>Penicillium</taxon>
    </lineage>
</organism>
<reference evidence="1" key="2">
    <citation type="journal article" date="2023" name="IMA Fungus">
        <title>Comparative genomic study of the Penicillium genus elucidates a diverse pangenome and 15 lateral gene transfer events.</title>
        <authorList>
            <person name="Petersen C."/>
            <person name="Sorensen T."/>
            <person name="Nielsen M.R."/>
            <person name="Sondergaard T.E."/>
            <person name="Sorensen J.L."/>
            <person name="Fitzpatrick D.A."/>
            <person name="Frisvad J.C."/>
            <person name="Nielsen K.L."/>
        </authorList>
    </citation>
    <scope>NUCLEOTIDE SEQUENCE</scope>
    <source>
        <strain evidence="1">IBT 30761</strain>
    </source>
</reference>
<evidence type="ECO:0000313" key="1">
    <source>
        <dbReference type="EMBL" id="KAJ5085405.1"/>
    </source>
</evidence>
<evidence type="ECO:0000313" key="2">
    <source>
        <dbReference type="Proteomes" id="UP001149074"/>
    </source>
</evidence>
<dbReference type="EMBL" id="JAPQKI010000010">
    <property type="protein sequence ID" value="KAJ5085405.1"/>
    <property type="molecule type" value="Genomic_DNA"/>
</dbReference>
<name>A0A9W9EPD0_9EURO</name>
<accession>A0A9W9EPD0</accession>
<gene>
    <name evidence="1" type="ORF">N7532_010176</name>
</gene>
<protein>
    <submittedName>
        <fullName evidence="1">Uncharacterized protein</fullName>
    </submittedName>
</protein>
<dbReference type="RefSeq" id="XP_056470083.1">
    <property type="nucleotide sequence ID" value="XM_056622667.1"/>
</dbReference>
<dbReference type="AlphaFoldDB" id="A0A9W9EPD0"/>
<proteinExistence type="predicted"/>
<comment type="caution">
    <text evidence="1">The sequence shown here is derived from an EMBL/GenBank/DDBJ whole genome shotgun (WGS) entry which is preliminary data.</text>
</comment>
<dbReference type="GeneID" id="81361646"/>
<sequence>MIRRISQNIALSRSNPALAQRFSEDQIGGGVTSVGDRGSSPRTAWRTCASPGLHLLKLPTPHTNPGLPTLCTRQIARPPRISTRKPTTKPSLAIAVSRLVVQASQPPGGLRLIGPDASEVVRSPDNHPMPPWMARYLNRVDEWHKQG</sequence>
<keyword evidence="2" id="KW-1185">Reference proteome</keyword>